<name>A0ABW6VVU0_9ACTN</name>
<sequence>MSAPQTATTPWQAGEHPADWAYRTGRVTVESREWWRTEYDGNPAEVGEWLAMLVPVLADPRVANLVRSAERQQRSAQATAHADFVALFPPTRQPTPGELGPYAHLFPPRDDGPDDLGEFSQLFPPTR</sequence>
<dbReference type="Proteomes" id="UP001602287">
    <property type="component" value="Unassembled WGS sequence"/>
</dbReference>
<reference evidence="2 3" key="1">
    <citation type="submission" date="2024-10" db="EMBL/GenBank/DDBJ databases">
        <title>The Natural Products Discovery Center: Release of the First 8490 Sequenced Strains for Exploring Actinobacteria Biosynthetic Diversity.</title>
        <authorList>
            <person name="Kalkreuter E."/>
            <person name="Kautsar S.A."/>
            <person name="Yang D."/>
            <person name="Bader C.D."/>
            <person name="Teijaro C.N."/>
            <person name="Fluegel L."/>
            <person name="Davis C.M."/>
            <person name="Simpson J.R."/>
            <person name="Lauterbach L."/>
            <person name="Steele A.D."/>
            <person name="Gui C."/>
            <person name="Meng S."/>
            <person name="Li G."/>
            <person name="Viehrig K."/>
            <person name="Ye F."/>
            <person name="Su P."/>
            <person name="Kiefer A.F."/>
            <person name="Nichols A."/>
            <person name="Cepeda A.J."/>
            <person name="Yan W."/>
            <person name="Fan B."/>
            <person name="Jiang Y."/>
            <person name="Adhikari A."/>
            <person name="Zheng C.-J."/>
            <person name="Schuster L."/>
            <person name="Cowan T.M."/>
            <person name="Smanski M.J."/>
            <person name="Chevrette M.G."/>
            <person name="De Carvalho L.P.S."/>
            <person name="Shen B."/>
        </authorList>
    </citation>
    <scope>NUCLEOTIDE SEQUENCE [LARGE SCALE GENOMIC DNA]</scope>
    <source>
        <strain evidence="2 3">NPDC000140</strain>
    </source>
</reference>
<feature type="region of interest" description="Disordered" evidence="1">
    <location>
        <begin position="88"/>
        <end position="127"/>
    </location>
</feature>
<evidence type="ECO:0000313" key="2">
    <source>
        <dbReference type="EMBL" id="MFF5201754.1"/>
    </source>
</evidence>
<protein>
    <submittedName>
        <fullName evidence="2">Uncharacterized protein</fullName>
    </submittedName>
</protein>
<evidence type="ECO:0000256" key="1">
    <source>
        <dbReference type="SAM" id="MobiDB-lite"/>
    </source>
</evidence>
<proteinExistence type="predicted"/>
<evidence type="ECO:0000313" key="3">
    <source>
        <dbReference type="Proteomes" id="UP001602287"/>
    </source>
</evidence>
<gene>
    <name evidence="2" type="ORF">ACFY3B_19345</name>
</gene>
<organism evidence="2 3">
    <name type="scientific">Micromonospora parva</name>
    <dbReference type="NCBI Taxonomy" id="1464048"/>
    <lineage>
        <taxon>Bacteria</taxon>
        <taxon>Bacillati</taxon>
        <taxon>Actinomycetota</taxon>
        <taxon>Actinomycetes</taxon>
        <taxon>Micromonosporales</taxon>
        <taxon>Micromonosporaceae</taxon>
        <taxon>Micromonospora</taxon>
    </lineage>
</organism>
<keyword evidence="3" id="KW-1185">Reference proteome</keyword>
<dbReference type="EMBL" id="JBIAZM010000007">
    <property type="protein sequence ID" value="MFF5201754.1"/>
    <property type="molecule type" value="Genomic_DNA"/>
</dbReference>
<accession>A0ABW6VVU0</accession>
<dbReference type="RefSeq" id="WP_387221324.1">
    <property type="nucleotide sequence ID" value="NZ_JBIAZM010000007.1"/>
</dbReference>
<comment type="caution">
    <text evidence="2">The sequence shown here is derived from an EMBL/GenBank/DDBJ whole genome shotgun (WGS) entry which is preliminary data.</text>
</comment>